<keyword evidence="1" id="KW-0547">Nucleotide-binding</keyword>
<dbReference type="SUPFAM" id="SSF46894">
    <property type="entry name" value="C-terminal effector domain of the bipartite response regulators"/>
    <property type="match status" value="1"/>
</dbReference>
<evidence type="ECO:0000256" key="2">
    <source>
        <dbReference type="ARBA" id="ARBA00022840"/>
    </source>
</evidence>
<dbReference type="GO" id="GO:0005737">
    <property type="term" value="C:cytoplasm"/>
    <property type="evidence" value="ECO:0007669"/>
    <property type="project" value="TreeGrafter"/>
</dbReference>
<dbReference type="SUPFAM" id="SSF52540">
    <property type="entry name" value="P-loop containing nucleoside triphosphate hydrolases"/>
    <property type="match status" value="1"/>
</dbReference>
<dbReference type="RefSeq" id="WP_350274080.1">
    <property type="nucleotide sequence ID" value="NZ_CP158165.1"/>
</dbReference>
<accession>A0AAU7T3J3</accession>
<dbReference type="GO" id="GO:0003677">
    <property type="term" value="F:DNA binding"/>
    <property type="evidence" value="ECO:0007669"/>
    <property type="project" value="InterPro"/>
</dbReference>
<reference evidence="4" key="1">
    <citation type="submission" date="2024-06" db="EMBL/GenBank/DDBJ databases">
        <title>Kribbella sp. strain HUAS MG21 genome sequences.</title>
        <authorList>
            <person name="Mo P."/>
        </authorList>
    </citation>
    <scope>NUCLEOTIDE SEQUENCE</scope>
    <source>
        <strain evidence="4">HUAS MG21</strain>
    </source>
</reference>
<keyword evidence="2 4" id="KW-0067">ATP-binding</keyword>
<dbReference type="SMART" id="SM00421">
    <property type="entry name" value="HTH_LUXR"/>
    <property type="match status" value="1"/>
</dbReference>
<evidence type="ECO:0000259" key="3">
    <source>
        <dbReference type="PROSITE" id="PS50043"/>
    </source>
</evidence>
<dbReference type="PANTHER" id="PTHR16305">
    <property type="entry name" value="TESTICULAR SOLUBLE ADENYLYL CYCLASE"/>
    <property type="match status" value="1"/>
</dbReference>
<dbReference type="Pfam" id="PF00196">
    <property type="entry name" value="GerE"/>
    <property type="match status" value="1"/>
</dbReference>
<protein>
    <submittedName>
        <fullName evidence="4">BREX system ATP-binding domain-containing protein</fullName>
    </submittedName>
</protein>
<dbReference type="InterPro" id="IPR041664">
    <property type="entry name" value="AAA_16"/>
</dbReference>
<dbReference type="Gene3D" id="1.10.10.10">
    <property type="entry name" value="Winged helix-like DNA-binding domain superfamily/Winged helix DNA-binding domain"/>
    <property type="match status" value="1"/>
</dbReference>
<proteinExistence type="predicted"/>
<dbReference type="PANTHER" id="PTHR16305:SF35">
    <property type="entry name" value="TRANSCRIPTIONAL ACTIVATOR DOMAIN"/>
    <property type="match status" value="1"/>
</dbReference>
<dbReference type="InterPro" id="IPR036388">
    <property type="entry name" value="WH-like_DNA-bd_sf"/>
</dbReference>
<dbReference type="InterPro" id="IPR027417">
    <property type="entry name" value="P-loop_NTPase"/>
</dbReference>
<dbReference type="InterPro" id="IPR016032">
    <property type="entry name" value="Sig_transdc_resp-reg_C-effctor"/>
</dbReference>
<evidence type="ECO:0000256" key="1">
    <source>
        <dbReference type="ARBA" id="ARBA00022741"/>
    </source>
</evidence>
<dbReference type="PROSITE" id="PS50043">
    <property type="entry name" value="HTH_LUXR_2"/>
    <property type="match status" value="1"/>
</dbReference>
<dbReference type="EMBL" id="CP158165">
    <property type="protein sequence ID" value="XBV21217.1"/>
    <property type="molecule type" value="Genomic_DNA"/>
</dbReference>
<dbReference type="Gene3D" id="3.40.50.300">
    <property type="entry name" value="P-loop containing nucleotide triphosphate hydrolases"/>
    <property type="match status" value="1"/>
</dbReference>
<feature type="domain" description="HTH luxR-type" evidence="3">
    <location>
        <begin position="784"/>
        <end position="849"/>
    </location>
</feature>
<dbReference type="PRINTS" id="PR00038">
    <property type="entry name" value="HTHLUXR"/>
</dbReference>
<organism evidence="4">
    <name type="scientific">Kribbella sp. HUAS MG21</name>
    <dbReference type="NCBI Taxonomy" id="3160966"/>
    <lineage>
        <taxon>Bacteria</taxon>
        <taxon>Bacillati</taxon>
        <taxon>Actinomycetota</taxon>
        <taxon>Actinomycetes</taxon>
        <taxon>Propionibacteriales</taxon>
        <taxon>Kribbellaceae</taxon>
        <taxon>Kribbella</taxon>
    </lineage>
</organism>
<dbReference type="GO" id="GO:0004016">
    <property type="term" value="F:adenylate cyclase activity"/>
    <property type="evidence" value="ECO:0007669"/>
    <property type="project" value="TreeGrafter"/>
</dbReference>
<dbReference type="AlphaFoldDB" id="A0AAU7T3J3"/>
<name>A0AAU7T3J3_9ACTN</name>
<dbReference type="Pfam" id="PF13191">
    <property type="entry name" value="AAA_16"/>
    <property type="match status" value="1"/>
</dbReference>
<sequence length="855" mass="89773">MVPLRGRSAELGKLLDALRAAANGRASLAVVSGEPGIGKSALLAAAVEQAERQGFLVASAAAYQTDNISPLASLAPALRAGAEPLIDTEQFLELASLNTQPLWLAERLADLIGRRLAGVRALIVLDDAQWADPLTAFVLRVVVARLSAANLLWLLATRPSPGGTTDQLIEAVNVPVHNIPLAPLTAEAIQDLAADRLNHPVDPSLAVQLAGVQGIPFLAEQLIAGLYLGDSDLSTGLIEGVRRRTGELSETSRELVRTAAVFGSEFRLEDVAVLMAAPIARLAAPLEEAIQAGLLTDAGSVLRFRHELLRSAALADVPPSAQRALHGAIANQLMSAGRGAAAAAPHVLAVAQSGDTTAVATLREAARDLVATMSTTAAEVIQEAFDLTRVDDPLRAEVGVDVVSVLLAAWQYDRAKAFADDLLSGTALYHGPVTPELQATLRLHLAPYQWASGRLDVQELLVPAAPPQLAERLAGYRALAGAELMATATDATAQALLQVAAAERARAEGRYADARSLYADAQQAEPALGSLPSTVVEIGELYCRAETDDLPAALERVRELMTVGDSWAGPQLAVLRARLEYAAGNLQQAEEAANSGLRWMDQLQVKGLTAEAEQVLALVALLRGHLTQARKLAGNDPTINALLAIADGDAKAVGQLADAPRDFPERVAVLLQADALDQLSQLEPSAAARGALAVVAAGNDVEQLAAAVELVRTAQRPLLLAQAEERYGRAALEAGDRKTGVPALERALDSLAALGATAPAGRIQAVLQAAGVRRRRWAAVPPRAQAGWESLTPMERRVALLVAEGHTNRSAAEELVVSASTVGTHLRAVFGKLGVNSRVQLTRLVLERFAPPPNA</sequence>
<dbReference type="InterPro" id="IPR000792">
    <property type="entry name" value="Tscrpt_reg_LuxR_C"/>
</dbReference>
<gene>
    <name evidence="4" type="ORF">ABN611_21905</name>
</gene>
<dbReference type="CDD" id="cd06170">
    <property type="entry name" value="LuxR_C_like"/>
    <property type="match status" value="1"/>
</dbReference>
<evidence type="ECO:0000313" key="4">
    <source>
        <dbReference type="EMBL" id="XBV21217.1"/>
    </source>
</evidence>
<dbReference type="GO" id="GO:0005524">
    <property type="term" value="F:ATP binding"/>
    <property type="evidence" value="ECO:0007669"/>
    <property type="project" value="UniProtKB-KW"/>
</dbReference>
<dbReference type="GO" id="GO:0006355">
    <property type="term" value="P:regulation of DNA-templated transcription"/>
    <property type="evidence" value="ECO:0007669"/>
    <property type="project" value="InterPro"/>
</dbReference>